<proteinExistence type="predicted"/>
<protein>
    <submittedName>
        <fullName evidence="1">Uncharacterized protein</fullName>
    </submittedName>
</protein>
<reference evidence="2" key="1">
    <citation type="submission" date="2012-08" db="EMBL/GenBank/DDBJ databases">
        <title>The Genome Sequence of Wuchereria bancrofti.</title>
        <authorList>
            <person name="Nutman T.B."/>
            <person name="Fink D.L."/>
            <person name="Russ C."/>
            <person name="Young S."/>
            <person name="Zeng Q."/>
            <person name="Koehrsen M."/>
            <person name="Alvarado L."/>
            <person name="Berlin A."/>
            <person name="Chapman S.B."/>
            <person name="Chen Z."/>
            <person name="Freedman E."/>
            <person name="Gellesch M."/>
            <person name="Goldberg J."/>
            <person name="Griggs A."/>
            <person name="Gujja S."/>
            <person name="Heilman E.R."/>
            <person name="Heiman D."/>
            <person name="Hepburn T."/>
            <person name="Howarth C."/>
            <person name="Jen D."/>
            <person name="Larson L."/>
            <person name="Lewis B."/>
            <person name="Mehta T."/>
            <person name="Park D."/>
            <person name="Pearson M."/>
            <person name="Roberts A."/>
            <person name="Saif S."/>
            <person name="Shea T."/>
            <person name="Shenoy N."/>
            <person name="Sisk P."/>
            <person name="Stolte C."/>
            <person name="Sykes S."/>
            <person name="Walk T."/>
            <person name="White J."/>
            <person name="Yandava C."/>
            <person name="Haas B."/>
            <person name="Henn M.R."/>
            <person name="Nusbaum C."/>
            <person name="Birren B."/>
        </authorList>
    </citation>
    <scope>NUCLEOTIDE SEQUENCE [LARGE SCALE GENOMIC DNA]</scope>
    <source>
        <strain evidence="2">NA</strain>
    </source>
</reference>
<dbReference type="Pfam" id="PF05380">
    <property type="entry name" value="Peptidase_A17"/>
    <property type="match status" value="1"/>
</dbReference>
<dbReference type="Proteomes" id="UP000004810">
    <property type="component" value="Unassembled WGS sequence"/>
</dbReference>
<accession>J9ABY2</accession>
<sequence>ISEHDLSKTNKENFLGFIWNDEMDIIRLTLKPRMERKLTKRTILQFVASQYDPLGFLVPSVIRFKCLFNI</sequence>
<name>J9ABY2_WUCBA</name>
<comment type="caution">
    <text evidence="1">The sequence shown here is derived from an EMBL/GenBank/DDBJ whole genome shotgun (WGS) entry which is preliminary data.</text>
</comment>
<gene>
    <name evidence="1" type="ORF">WUBG_17577</name>
</gene>
<dbReference type="InterPro" id="IPR008042">
    <property type="entry name" value="Retrotrans_Pao"/>
</dbReference>
<dbReference type="EMBL" id="ADBV01018386">
    <property type="protein sequence ID" value="EJW71515.1"/>
    <property type="molecule type" value="Genomic_DNA"/>
</dbReference>
<feature type="non-terminal residue" evidence="1">
    <location>
        <position position="1"/>
    </location>
</feature>
<organism evidence="1 2">
    <name type="scientific">Wuchereria bancrofti</name>
    <dbReference type="NCBI Taxonomy" id="6293"/>
    <lineage>
        <taxon>Eukaryota</taxon>
        <taxon>Metazoa</taxon>
        <taxon>Ecdysozoa</taxon>
        <taxon>Nematoda</taxon>
        <taxon>Chromadorea</taxon>
        <taxon>Rhabditida</taxon>
        <taxon>Spirurina</taxon>
        <taxon>Spiruromorpha</taxon>
        <taxon>Filarioidea</taxon>
        <taxon>Onchocercidae</taxon>
        <taxon>Wuchereria</taxon>
    </lineage>
</organism>
<evidence type="ECO:0000313" key="1">
    <source>
        <dbReference type="EMBL" id="EJW71515.1"/>
    </source>
</evidence>
<evidence type="ECO:0000313" key="2">
    <source>
        <dbReference type="Proteomes" id="UP000004810"/>
    </source>
</evidence>
<dbReference type="AlphaFoldDB" id="J9ABY2"/>